<dbReference type="EMBL" id="BMMD01000020">
    <property type="protein sequence ID" value="GGJ89749.1"/>
    <property type="molecule type" value="Genomic_DNA"/>
</dbReference>
<evidence type="ECO:0000313" key="3">
    <source>
        <dbReference type="Proteomes" id="UP000636956"/>
    </source>
</evidence>
<name>A0A917UW67_9MICO</name>
<keyword evidence="1" id="KW-0472">Membrane</keyword>
<feature type="transmembrane region" description="Helical" evidence="1">
    <location>
        <begin position="20"/>
        <end position="44"/>
    </location>
</feature>
<sequence>MTAATSHYWSGVTTTFWRRVLGGVGGGIAGGMVFGMLMAMMGMLPTIASMVGSDSALVGFGIHMMISIAIGLGLTVPFGGVLTGYGRGVLIVLAYGALWWDLGPLLLMPLMMSMPPFGSTRTASRRSWGI</sequence>
<proteinExistence type="predicted"/>
<keyword evidence="1" id="KW-0812">Transmembrane</keyword>
<dbReference type="AlphaFoldDB" id="A0A917UW67"/>
<feature type="transmembrane region" description="Helical" evidence="1">
    <location>
        <begin position="56"/>
        <end position="76"/>
    </location>
</feature>
<keyword evidence="1" id="KW-1133">Transmembrane helix</keyword>
<comment type="caution">
    <text evidence="2">The sequence shown here is derived from an EMBL/GenBank/DDBJ whole genome shotgun (WGS) entry which is preliminary data.</text>
</comment>
<gene>
    <name evidence="2" type="ORF">GCM10011372_30350</name>
</gene>
<reference evidence="2" key="1">
    <citation type="journal article" date="2014" name="Int. J. Syst. Evol. Microbiol.">
        <title>Complete genome sequence of Corynebacterium casei LMG S-19264T (=DSM 44701T), isolated from a smear-ripened cheese.</title>
        <authorList>
            <consortium name="US DOE Joint Genome Institute (JGI-PGF)"/>
            <person name="Walter F."/>
            <person name="Albersmeier A."/>
            <person name="Kalinowski J."/>
            <person name="Ruckert C."/>
        </authorList>
    </citation>
    <scope>NUCLEOTIDE SEQUENCE</scope>
    <source>
        <strain evidence="2">CGMCC 1.8984</strain>
    </source>
</reference>
<keyword evidence="3" id="KW-1185">Reference proteome</keyword>
<organism evidence="2 3">
    <name type="scientific">Agromyces bauzanensis</name>
    <dbReference type="NCBI Taxonomy" id="1308924"/>
    <lineage>
        <taxon>Bacteria</taxon>
        <taxon>Bacillati</taxon>
        <taxon>Actinomycetota</taxon>
        <taxon>Actinomycetes</taxon>
        <taxon>Micrococcales</taxon>
        <taxon>Microbacteriaceae</taxon>
        <taxon>Agromyces</taxon>
    </lineage>
</organism>
<evidence type="ECO:0000313" key="2">
    <source>
        <dbReference type="EMBL" id="GGJ89749.1"/>
    </source>
</evidence>
<dbReference type="Proteomes" id="UP000636956">
    <property type="component" value="Unassembled WGS sequence"/>
</dbReference>
<feature type="transmembrane region" description="Helical" evidence="1">
    <location>
        <begin position="88"/>
        <end position="107"/>
    </location>
</feature>
<reference evidence="2" key="2">
    <citation type="submission" date="2020-09" db="EMBL/GenBank/DDBJ databases">
        <authorList>
            <person name="Sun Q."/>
            <person name="Zhou Y."/>
        </authorList>
    </citation>
    <scope>NUCLEOTIDE SEQUENCE</scope>
    <source>
        <strain evidence="2">CGMCC 1.8984</strain>
    </source>
</reference>
<evidence type="ECO:0000256" key="1">
    <source>
        <dbReference type="SAM" id="Phobius"/>
    </source>
</evidence>
<protein>
    <submittedName>
        <fullName evidence="2">Uncharacterized protein</fullName>
    </submittedName>
</protein>
<accession>A0A917UW67</accession>